<dbReference type="AlphaFoldDB" id="A0A914D526"/>
<dbReference type="WBParaSite" id="ACRNAN_scaffold1910.g24229.t1">
    <property type="protein sequence ID" value="ACRNAN_scaffold1910.g24229.t1"/>
    <property type="gene ID" value="ACRNAN_scaffold1910.g24229"/>
</dbReference>
<protein>
    <recommendedName>
        <fullName evidence="3">COX assembly mitochondrial protein</fullName>
    </recommendedName>
</protein>
<name>A0A914D526_9BILA</name>
<comment type="similarity">
    <text evidence="1 3">Belongs to the CMC family.</text>
</comment>
<dbReference type="Proteomes" id="UP000887540">
    <property type="component" value="Unplaced"/>
</dbReference>
<keyword evidence="2" id="KW-1015">Disulfide bond</keyword>
<proteinExistence type="inferred from homology"/>
<evidence type="ECO:0000256" key="3">
    <source>
        <dbReference type="RuleBase" id="RU364104"/>
    </source>
</evidence>
<accession>A0A914D526</accession>
<evidence type="ECO:0000313" key="4">
    <source>
        <dbReference type="Proteomes" id="UP000887540"/>
    </source>
</evidence>
<dbReference type="GO" id="GO:0005739">
    <property type="term" value="C:mitochondrion"/>
    <property type="evidence" value="ECO:0007669"/>
    <property type="project" value="UniProtKB-SubCell"/>
</dbReference>
<organism evidence="4 5">
    <name type="scientific">Acrobeloides nanus</name>
    <dbReference type="NCBI Taxonomy" id="290746"/>
    <lineage>
        <taxon>Eukaryota</taxon>
        <taxon>Metazoa</taxon>
        <taxon>Ecdysozoa</taxon>
        <taxon>Nematoda</taxon>
        <taxon>Chromadorea</taxon>
        <taxon>Rhabditida</taxon>
        <taxon>Tylenchina</taxon>
        <taxon>Cephalobomorpha</taxon>
        <taxon>Cephaloboidea</taxon>
        <taxon>Cephalobidae</taxon>
        <taxon>Acrobeloides</taxon>
    </lineage>
</organism>
<keyword evidence="4" id="KW-1185">Reference proteome</keyword>
<evidence type="ECO:0000313" key="5">
    <source>
        <dbReference type="WBParaSite" id="ACRNAN_scaffold1910.g24229.t1"/>
    </source>
</evidence>
<evidence type="ECO:0000256" key="1">
    <source>
        <dbReference type="ARBA" id="ARBA00007347"/>
    </source>
</evidence>
<evidence type="ECO:0000256" key="2">
    <source>
        <dbReference type="ARBA" id="ARBA00023157"/>
    </source>
</evidence>
<dbReference type="InterPro" id="IPR013892">
    <property type="entry name" value="Cyt_c_biogenesis_Cmc1-like"/>
</dbReference>
<sequence>MSEPKTERVELKKLRTDDLHKLKRGEIVVDENGKKYIVRKTLLPMHMGGGPANLGDPNDRTLRKIEADILIPDLMDTRIQKYDCHSQLADYVKCSNENGDIIGWFTCRGVLKVYKACKLEKFMDPKVRQEVTEDYLRQRSEYRQTGKTPNERNFEAYMKWKYGKPLNENANEQEPKT</sequence>
<comment type="subcellular location">
    <subcellularLocation>
        <location evidence="3">Mitochondrion</location>
    </subcellularLocation>
</comment>
<keyword evidence="3" id="KW-0496">Mitochondrion</keyword>
<dbReference type="Pfam" id="PF08583">
    <property type="entry name" value="Cmc1"/>
    <property type="match status" value="1"/>
</dbReference>
<reference evidence="5" key="1">
    <citation type="submission" date="2022-11" db="UniProtKB">
        <authorList>
            <consortium name="WormBaseParasite"/>
        </authorList>
    </citation>
    <scope>IDENTIFICATION</scope>
</reference>